<proteinExistence type="predicted"/>
<dbReference type="OMA" id="VEQRICM"/>
<dbReference type="STRING" id="610380.E2B653"/>
<evidence type="ECO:0000259" key="1">
    <source>
        <dbReference type="Pfam" id="PF17906"/>
    </source>
</evidence>
<evidence type="ECO:0000313" key="3">
    <source>
        <dbReference type="Proteomes" id="UP000008237"/>
    </source>
</evidence>
<dbReference type="AlphaFoldDB" id="E2B653"/>
<dbReference type="Proteomes" id="UP000008237">
    <property type="component" value="Unassembled WGS sequence"/>
</dbReference>
<feature type="non-terminal residue" evidence="2">
    <location>
        <position position="65"/>
    </location>
</feature>
<gene>
    <name evidence="2" type="ORF">EAI_08428</name>
</gene>
<name>E2B653_HARSA</name>
<dbReference type="OrthoDB" id="10033972at2759"/>
<dbReference type="InterPro" id="IPR041426">
    <property type="entry name" value="Mos1_HTH"/>
</dbReference>
<dbReference type="InParanoid" id="E2B653"/>
<organism evidence="3">
    <name type="scientific">Harpegnathos saltator</name>
    <name type="common">Jerdon's jumping ant</name>
    <dbReference type="NCBI Taxonomy" id="610380"/>
    <lineage>
        <taxon>Eukaryota</taxon>
        <taxon>Metazoa</taxon>
        <taxon>Ecdysozoa</taxon>
        <taxon>Arthropoda</taxon>
        <taxon>Hexapoda</taxon>
        <taxon>Insecta</taxon>
        <taxon>Pterygota</taxon>
        <taxon>Neoptera</taxon>
        <taxon>Endopterygota</taxon>
        <taxon>Hymenoptera</taxon>
        <taxon>Apocrita</taxon>
        <taxon>Aculeata</taxon>
        <taxon>Formicoidea</taxon>
        <taxon>Formicidae</taxon>
        <taxon>Ponerinae</taxon>
        <taxon>Ponerini</taxon>
        <taxon>Harpegnathos</taxon>
    </lineage>
</organism>
<accession>E2B653</accession>
<protein>
    <submittedName>
        <fullName evidence="2">Uncharacterized protein FLJ37770</fullName>
    </submittedName>
</protein>
<dbReference type="InterPro" id="IPR052709">
    <property type="entry name" value="Transposase-MT_Hybrid"/>
</dbReference>
<dbReference type="Pfam" id="PF17906">
    <property type="entry name" value="HTH_48"/>
    <property type="match status" value="1"/>
</dbReference>
<dbReference type="Gene3D" id="1.10.10.1450">
    <property type="match status" value="1"/>
</dbReference>
<dbReference type="PANTHER" id="PTHR46060">
    <property type="entry name" value="MARINER MOS1 TRANSPOSASE-LIKE PROTEIN"/>
    <property type="match status" value="1"/>
</dbReference>
<feature type="non-terminal residue" evidence="2">
    <location>
        <position position="1"/>
    </location>
</feature>
<dbReference type="EMBL" id="GL445914">
    <property type="protein sequence ID" value="EFN88842.1"/>
    <property type="molecule type" value="Genomic_DNA"/>
</dbReference>
<feature type="domain" description="Mos1 transposase HTH" evidence="1">
    <location>
        <begin position="4"/>
        <end position="48"/>
    </location>
</feature>
<keyword evidence="3" id="KW-1185">Reference proteome</keyword>
<evidence type="ECO:0000313" key="2">
    <source>
        <dbReference type="EMBL" id="EFN88842.1"/>
    </source>
</evidence>
<dbReference type="PANTHER" id="PTHR46060:SF1">
    <property type="entry name" value="MARINER MOS1 TRANSPOSASE-LIKE PROTEIN"/>
    <property type="match status" value="1"/>
</dbReference>
<sequence>VEQRICMKFCLRNEYSAAETLRMLQKASGDKAMSQKNVYKWCKGFKEGRERVQDEQRPGRPSTST</sequence>
<reference evidence="2 3" key="1">
    <citation type="journal article" date="2010" name="Science">
        <title>Genomic comparison of the ants Camponotus floridanus and Harpegnathos saltator.</title>
        <authorList>
            <person name="Bonasio R."/>
            <person name="Zhang G."/>
            <person name="Ye C."/>
            <person name="Mutti N.S."/>
            <person name="Fang X."/>
            <person name="Qin N."/>
            <person name="Donahue G."/>
            <person name="Yang P."/>
            <person name="Li Q."/>
            <person name="Li C."/>
            <person name="Zhang P."/>
            <person name="Huang Z."/>
            <person name="Berger S.L."/>
            <person name="Reinberg D."/>
            <person name="Wang J."/>
            <person name="Liebig J."/>
        </authorList>
    </citation>
    <scope>NUCLEOTIDE SEQUENCE [LARGE SCALE GENOMIC DNA]</scope>
    <source>
        <strain evidence="2 3">R22 G/1</strain>
    </source>
</reference>